<protein>
    <recommendedName>
        <fullName evidence="15">G-protein coupled receptors family 1 profile domain-containing protein</fullName>
    </recommendedName>
</protein>
<evidence type="ECO:0000256" key="13">
    <source>
        <dbReference type="RuleBase" id="RU000688"/>
    </source>
</evidence>
<feature type="transmembrane region" description="Helical" evidence="14">
    <location>
        <begin position="99"/>
        <end position="119"/>
    </location>
</feature>
<dbReference type="InterPro" id="IPR017452">
    <property type="entry name" value="GPCR_Rhodpsn_7TM"/>
</dbReference>
<evidence type="ECO:0000313" key="17">
    <source>
        <dbReference type="Proteomes" id="UP000261600"/>
    </source>
</evidence>
<evidence type="ECO:0000256" key="5">
    <source>
        <dbReference type="ARBA" id="ARBA00022753"/>
    </source>
</evidence>
<feature type="transmembrane region" description="Helical" evidence="14">
    <location>
        <begin position="125"/>
        <end position="155"/>
    </location>
</feature>
<feature type="transmembrane region" description="Helical" evidence="14">
    <location>
        <begin position="66"/>
        <end position="87"/>
    </location>
</feature>
<keyword evidence="3" id="KW-1003">Cell membrane</keyword>
<evidence type="ECO:0000256" key="1">
    <source>
        <dbReference type="ARBA" id="ARBA00004412"/>
    </source>
</evidence>
<keyword evidence="7 13" id="KW-0297">G-protein coupled receptor</keyword>
<organism evidence="16 17">
    <name type="scientific">Monopterus albus</name>
    <name type="common">Swamp eel</name>
    <dbReference type="NCBI Taxonomy" id="43700"/>
    <lineage>
        <taxon>Eukaryota</taxon>
        <taxon>Metazoa</taxon>
        <taxon>Chordata</taxon>
        <taxon>Craniata</taxon>
        <taxon>Vertebrata</taxon>
        <taxon>Euteleostomi</taxon>
        <taxon>Actinopterygii</taxon>
        <taxon>Neopterygii</taxon>
        <taxon>Teleostei</taxon>
        <taxon>Neoteleostei</taxon>
        <taxon>Acanthomorphata</taxon>
        <taxon>Anabantaria</taxon>
        <taxon>Synbranchiformes</taxon>
        <taxon>Synbranchidae</taxon>
        <taxon>Monopterus</taxon>
    </lineage>
</organism>
<sequence>MDWIKARTVILPPLPRSLLQITEPESYENTTDYDYGIDFGNSGPCNYTSVQEAMGLQTFQAVFKPVLYSLIFLLGLAANSLMIAVLLKHWHILRITEIYLLHLALADLMLLSTFPFYVVENVTGWVFGGFLCKVVGLMKNLNICCGSLLLGCIGFDRYLAIVHAIPSMQRRRPRTVHLTCIVLWLVCLGLSIPNAVFLSVNVTKDESRLSCNYHNYGIDAHNWVLTTRVLDHVCFFLPLAVMSYCYTAVVITLCNSQKSQAKQMAIRLALLVTLVFCICWLPYNITSVIKSMVDLQVLQNETCEDVVLLEAALEVTQGLGFTHTCLNPFLYAFVGVRFRNELIQLLCQLGCSRICLPFMRPQGHSRPSISDGATSTSAIFT</sequence>
<keyword evidence="5" id="KW-0967">Endosome</keyword>
<feature type="transmembrane region" description="Helical" evidence="14">
    <location>
        <begin position="176"/>
        <end position="200"/>
    </location>
</feature>
<dbReference type="STRING" id="43700.ENSMALP00000013089"/>
<keyword evidence="6 14" id="KW-1133">Transmembrane helix</keyword>
<keyword evidence="4 13" id="KW-0812">Transmembrane</keyword>
<evidence type="ECO:0000256" key="9">
    <source>
        <dbReference type="ARBA" id="ARBA00023157"/>
    </source>
</evidence>
<evidence type="ECO:0000256" key="11">
    <source>
        <dbReference type="ARBA" id="ARBA00023180"/>
    </source>
</evidence>
<keyword evidence="12 13" id="KW-0807">Transducer</keyword>
<evidence type="ECO:0000256" key="3">
    <source>
        <dbReference type="ARBA" id="ARBA00022475"/>
    </source>
</evidence>
<dbReference type="SUPFAM" id="SSF81321">
    <property type="entry name" value="Family A G protein-coupled receptor-like"/>
    <property type="match status" value="1"/>
</dbReference>
<dbReference type="GO" id="GO:0005769">
    <property type="term" value="C:early endosome"/>
    <property type="evidence" value="ECO:0007669"/>
    <property type="project" value="UniProtKB-SubCell"/>
</dbReference>
<evidence type="ECO:0000259" key="15">
    <source>
        <dbReference type="PROSITE" id="PS50262"/>
    </source>
</evidence>
<name>A0A3Q3J450_MONAL</name>
<dbReference type="InterPro" id="IPR000355">
    <property type="entry name" value="Chemokine_rcpt"/>
</dbReference>
<dbReference type="PRINTS" id="PR00657">
    <property type="entry name" value="CCCHEMOKINER"/>
</dbReference>
<dbReference type="GO" id="GO:0060326">
    <property type="term" value="P:cell chemotaxis"/>
    <property type="evidence" value="ECO:0007669"/>
    <property type="project" value="TreeGrafter"/>
</dbReference>
<feature type="transmembrane region" description="Helical" evidence="14">
    <location>
        <begin position="235"/>
        <end position="253"/>
    </location>
</feature>
<dbReference type="InterPro" id="IPR000276">
    <property type="entry name" value="GPCR_Rhodpsn"/>
</dbReference>
<dbReference type="Ensembl" id="ENSMALT00000013372.1">
    <property type="protein sequence ID" value="ENSMALP00000013089.1"/>
    <property type="gene ID" value="ENSMALG00000009270.1"/>
</dbReference>
<dbReference type="PROSITE" id="PS00237">
    <property type="entry name" value="G_PROTEIN_RECEP_F1_1"/>
    <property type="match status" value="1"/>
</dbReference>
<accession>A0A3Q3J450</accession>
<reference evidence="16" key="1">
    <citation type="submission" date="2025-08" db="UniProtKB">
        <authorList>
            <consortium name="Ensembl"/>
        </authorList>
    </citation>
    <scope>IDENTIFICATION</scope>
</reference>
<comment type="similarity">
    <text evidence="13">Belongs to the G-protein coupled receptor 1 family.</text>
</comment>
<keyword evidence="9" id="KW-1015">Disulfide bond</keyword>
<keyword evidence="17" id="KW-1185">Reference proteome</keyword>
<dbReference type="GO" id="GO:0006955">
    <property type="term" value="P:immune response"/>
    <property type="evidence" value="ECO:0007669"/>
    <property type="project" value="TreeGrafter"/>
</dbReference>
<dbReference type="GO" id="GO:0019957">
    <property type="term" value="F:C-C chemokine binding"/>
    <property type="evidence" value="ECO:0007669"/>
    <property type="project" value="TreeGrafter"/>
</dbReference>
<dbReference type="PANTHER" id="PTHR10489:SF618">
    <property type="entry name" value="C-X-C CHEMOKINE RECEPTOR TYPE 5"/>
    <property type="match status" value="1"/>
</dbReference>
<dbReference type="InterPro" id="IPR050119">
    <property type="entry name" value="CCR1-9-like"/>
</dbReference>
<dbReference type="PRINTS" id="PR00645">
    <property type="entry name" value="CXCCHMKINER4"/>
</dbReference>
<evidence type="ECO:0000256" key="6">
    <source>
        <dbReference type="ARBA" id="ARBA00022989"/>
    </source>
</evidence>
<dbReference type="AlphaFoldDB" id="A0A3Q3J450"/>
<evidence type="ECO:0000256" key="8">
    <source>
        <dbReference type="ARBA" id="ARBA00023136"/>
    </source>
</evidence>
<dbReference type="GO" id="GO:0016493">
    <property type="term" value="F:C-C chemokine receptor activity"/>
    <property type="evidence" value="ECO:0007669"/>
    <property type="project" value="TreeGrafter"/>
</dbReference>
<feature type="domain" description="G-protein coupled receptors family 1 profile" evidence="15">
    <location>
        <begin position="78"/>
        <end position="331"/>
    </location>
</feature>
<evidence type="ECO:0000256" key="7">
    <source>
        <dbReference type="ARBA" id="ARBA00023040"/>
    </source>
</evidence>
<feature type="transmembrane region" description="Helical" evidence="14">
    <location>
        <begin position="265"/>
        <end position="283"/>
    </location>
</feature>
<evidence type="ECO:0000256" key="10">
    <source>
        <dbReference type="ARBA" id="ARBA00023170"/>
    </source>
</evidence>
<dbReference type="GO" id="GO:0007204">
    <property type="term" value="P:positive regulation of cytosolic calcium ion concentration"/>
    <property type="evidence" value="ECO:0007669"/>
    <property type="project" value="TreeGrafter"/>
</dbReference>
<keyword evidence="8 14" id="KW-0472">Membrane</keyword>
<keyword evidence="11" id="KW-0325">Glycoprotein</keyword>
<dbReference type="PROSITE" id="PS50262">
    <property type="entry name" value="G_PROTEIN_RECEP_F1_2"/>
    <property type="match status" value="1"/>
</dbReference>
<dbReference type="GO" id="GO:0019722">
    <property type="term" value="P:calcium-mediated signaling"/>
    <property type="evidence" value="ECO:0007669"/>
    <property type="project" value="TreeGrafter"/>
</dbReference>
<evidence type="ECO:0000256" key="2">
    <source>
        <dbReference type="ARBA" id="ARBA00004651"/>
    </source>
</evidence>
<evidence type="ECO:0000256" key="4">
    <source>
        <dbReference type="ARBA" id="ARBA00022692"/>
    </source>
</evidence>
<dbReference type="InterPro" id="IPR001277">
    <property type="entry name" value="CXCR4/ACKR2"/>
</dbReference>
<dbReference type="Gene3D" id="1.20.1070.10">
    <property type="entry name" value="Rhodopsin 7-helix transmembrane proteins"/>
    <property type="match status" value="1"/>
</dbReference>
<reference evidence="16" key="2">
    <citation type="submission" date="2025-09" db="UniProtKB">
        <authorList>
            <consortium name="Ensembl"/>
        </authorList>
    </citation>
    <scope>IDENTIFICATION</scope>
</reference>
<dbReference type="Proteomes" id="UP000261600">
    <property type="component" value="Unplaced"/>
</dbReference>
<evidence type="ECO:0000256" key="12">
    <source>
        <dbReference type="ARBA" id="ARBA00023224"/>
    </source>
</evidence>
<keyword evidence="10 13" id="KW-0675">Receptor</keyword>
<evidence type="ECO:0000313" key="16">
    <source>
        <dbReference type="Ensembl" id="ENSMALP00000013089.1"/>
    </source>
</evidence>
<dbReference type="GO" id="GO:0009897">
    <property type="term" value="C:external side of plasma membrane"/>
    <property type="evidence" value="ECO:0007669"/>
    <property type="project" value="TreeGrafter"/>
</dbReference>
<dbReference type="PANTHER" id="PTHR10489">
    <property type="entry name" value="CELL ADHESION MOLECULE"/>
    <property type="match status" value="1"/>
</dbReference>
<dbReference type="Pfam" id="PF00001">
    <property type="entry name" value="7tm_1"/>
    <property type="match status" value="1"/>
</dbReference>
<comment type="subcellular location">
    <subcellularLocation>
        <location evidence="2">Cell membrane</location>
        <topology evidence="2">Multi-pass membrane protein</topology>
    </subcellularLocation>
    <subcellularLocation>
        <location evidence="1">Early endosome</location>
    </subcellularLocation>
</comment>
<proteinExistence type="inferred from homology"/>
<dbReference type="PRINTS" id="PR00237">
    <property type="entry name" value="GPCRRHODOPSN"/>
</dbReference>
<evidence type="ECO:0000256" key="14">
    <source>
        <dbReference type="SAM" id="Phobius"/>
    </source>
</evidence>